<dbReference type="EMBL" id="JZKH01000050">
    <property type="protein sequence ID" value="KJS60152.1"/>
    <property type="molecule type" value="Genomic_DNA"/>
</dbReference>
<sequence>MLLVDGHHLLYRAWYGFAARIHSRDKQHDRTGVFGFAALLRKAQLQHAPGHEVFVVFDAENGTQERVEQDDAYKANRAAQPDPGLMESLIHVKAALDESGVRWIEQDGCEGDDAIATLTVLARRHGRPVDVMSGDKDFLQLLADTEVRLLNTMLAEHRRYSTGLDVVARYSVSASQWPDYRALTGDPADNIAGVRGIGTKTAARLLREGRSLEQIPADELRPTWAEQWPDALRWREMIRLDHKVDLPDELLTGTPTPALPRAALLLERLRLW</sequence>
<evidence type="ECO:0000259" key="7">
    <source>
        <dbReference type="SMART" id="SM00475"/>
    </source>
</evidence>
<evidence type="ECO:0000256" key="6">
    <source>
        <dbReference type="ARBA" id="ARBA00050026"/>
    </source>
</evidence>
<dbReference type="InterPro" id="IPR020045">
    <property type="entry name" value="DNA_polI_H3TH"/>
</dbReference>
<keyword evidence="9" id="KW-1185">Reference proteome</keyword>
<dbReference type="Gene3D" id="3.40.50.1010">
    <property type="entry name" value="5'-nuclease"/>
    <property type="match status" value="1"/>
</dbReference>
<dbReference type="AlphaFoldDB" id="A0A0F2TEF7"/>
<dbReference type="InterPro" id="IPR020046">
    <property type="entry name" value="5-3_exonucl_a-hlix_arch_N"/>
</dbReference>
<comment type="caution">
    <text evidence="8">The sequence shown here is derived from an EMBL/GenBank/DDBJ whole genome shotgun (WGS) entry which is preliminary data.</text>
</comment>
<dbReference type="Pfam" id="PF02739">
    <property type="entry name" value="5_3_exonuc_N"/>
    <property type="match status" value="1"/>
</dbReference>
<keyword evidence="2" id="KW-0378">Hydrolase</keyword>
<dbReference type="Gene3D" id="1.10.150.20">
    <property type="entry name" value="5' to 3' exonuclease, C-terminal subdomain"/>
    <property type="match status" value="1"/>
</dbReference>
<dbReference type="SMART" id="SM00279">
    <property type="entry name" value="HhH2"/>
    <property type="match status" value="1"/>
</dbReference>
<dbReference type="InterPro" id="IPR002421">
    <property type="entry name" value="5-3_exonuclease"/>
</dbReference>
<reference evidence="8 9" key="1">
    <citation type="submission" date="2015-02" db="EMBL/GenBank/DDBJ databases">
        <authorList>
            <person name="Ju K.-S."/>
            <person name="Doroghazi J.R."/>
            <person name="Metcalf W."/>
        </authorList>
    </citation>
    <scope>NUCLEOTIDE SEQUENCE [LARGE SCALE GENOMIC DNA]</scope>
    <source>
        <strain evidence="8 9">ATCC 31215</strain>
    </source>
</reference>
<keyword evidence="4" id="KW-0238">DNA-binding</keyword>
<dbReference type="SUPFAM" id="SSF88723">
    <property type="entry name" value="PIN domain-like"/>
    <property type="match status" value="1"/>
</dbReference>
<dbReference type="PANTHER" id="PTHR42646:SF2">
    <property type="entry name" value="5'-3' EXONUCLEASE FAMILY PROTEIN"/>
    <property type="match status" value="1"/>
</dbReference>
<name>A0A0F2TEF7_STRR3</name>
<evidence type="ECO:0000256" key="1">
    <source>
        <dbReference type="ARBA" id="ARBA00022722"/>
    </source>
</evidence>
<evidence type="ECO:0000313" key="8">
    <source>
        <dbReference type="EMBL" id="KJS60152.1"/>
    </source>
</evidence>
<keyword evidence="1" id="KW-0540">Nuclease</keyword>
<dbReference type="GO" id="GO:0017108">
    <property type="term" value="F:5'-flap endonuclease activity"/>
    <property type="evidence" value="ECO:0007669"/>
    <property type="project" value="InterPro"/>
</dbReference>
<protein>
    <recommendedName>
        <fullName evidence="6">5'-3' exonuclease</fullName>
    </recommendedName>
</protein>
<dbReference type="GO" id="GO:0008409">
    <property type="term" value="F:5'-3' exonuclease activity"/>
    <property type="evidence" value="ECO:0007669"/>
    <property type="project" value="InterPro"/>
</dbReference>
<feature type="domain" description="5'-3' exonuclease" evidence="7">
    <location>
        <begin position="1"/>
        <end position="253"/>
    </location>
</feature>
<evidence type="ECO:0000313" key="9">
    <source>
        <dbReference type="Proteomes" id="UP000033699"/>
    </source>
</evidence>
<dbReference type="SUPFAM" id="SSF47807">
    <property type="entry name" value="5' to 3' exonuclease, C-terminal subdomain"/>
    <property type="match status" value="1"/>
</dbReference>
<gene>
    <name evidence="8" type="ORF">VM95_23055</name>
</gene>
<accession>A0A0F2TEF7</accession>
<dbReference type="InterPro" id="IPR008918">
    <property type="entry name" value="HhH2"/>
</dbReference>
<dbReference type="CDD" id="cd09898">
    <property type="entry name" value="H3TH_53EXO"/>
    <property type="match status" value="1"/>
</dbReference>
<dbReference type="SMART" id="SM00475">
    <property type="entry name" value="53EXOc"/>
    <property type="match status" value="1"/>
</dbReference>
<dbReference type="CDD" id="cd09859">
    <property type="entry name" value="PIN_53EXO"/>
    <property type="match status" value="1"/>
</dbReference>
<comment type="function">
    <text evidence="5">5'-3' exonuclease acting preferentially on double-stranded DNA.</text>
</comment>
<dbReference type="PATRIC" id="fig|359131.3.peg.5492"/>
<dbReference type="InterPro" id="IPR036279">
    <property type="entry name" value="5-3_exonuclease_C_sf"/>
</dbReference>
<dbReference type="Proteomes" id="UP000033699">
    <property type="component" value="Unassembled WGS sequence"/>
</dbReference>
<dbReference type="GO" id="GO:0003677">
    <property type="term" value="F:DNA binding"/>
    <property type="evidence" value="ECO:0007669"/>
    <property type="project" value="UniProtKB-KW"/>
</dbReference>
<keyword evidence="3" id="KW-0269">Exonuclease</keyword>
<evidence type="ECO:0000256" key="5">
    <source>
        <dbReference type="ARBA" id="ARBA00049957"/>
    </source>
</evidence>
<dbReference type="InterPro" id="IPR038969">
    <property type="entry name" value="FEN"/>
</dbReference>
<organism evidence="8 9">
    <name type="scientific">Streptomyces rubellomurinus (strain ATCC 31215)</name>
    <dbReference type="NCBI Taxonomy" id="359131"/>
    <lineage>
        <taxon>Bacteria</taxon>
        <taxon>Bacillati</taxon>
        <taxon>Actinomycetota</taxon>
        <taxon>Actinomycetes</taxon>
        <taxon>Kitasatosporales</taxon>
        <taxon>Streptomycetaceae</taxon>
        <taxon>Streptomyces</taxon>
    </lineage>
</organism>
<evidence type="ECO:0000256" key="3">
    <source>
        <dbReference type="ARBA" id="ARBA00022839"/>
    </source>
</evidence>
<dbReference type="PANTHER" id="PTHR42646">
    <property type="entry name" value="FLAP ENDONUCLEASE XNI"/>
    <property type="match status" value="1"/>
</dbReference>
<dbReference type="InterPro" id="IPR029060">
    <property type="entry name" value="PIN-like_dom_sf"/>
</dbReference>
<evidence type="ECO:0000256" key="4">
    <source>
        <dbReference type="ARBA" id="ARBA00023125"/>
    </source>
</evidence>
<proteinExistence type="predicted"/>
<dbReference type="Pfam" id="PF01367">
    <property type="entry name" value="5_3_exonuc"/>
    <property type="match status" value="1"/>
</dbReference>
<dbReference type="GO" id="GO:0033567">
    <property type="term" value="P:DNA replication, Okazaki fragment processing"/>
    <property type="evidence" value="ECO:0007669"/>
    <property type="project" value="InterPro"/>
</dbReference>
<dbReference type="OrthoDB" id="9806424at2"/>
<evidence type="ECO:0000256" key="2">
    <source>
        <dbReference type="ARBA" id="ARBA00022801"/>
    </source>
</evidence>